<accession>J2IGJ9</accession>
<protein>
    <submittedName>
        <fullName evidence="1">Prolyl oligopeptidase</fullName>
    </submittedName>
</protein>
<dbReference type="SUPFAM" id="SSF53474">
    <property type="entry name" value="alpha/beta-Hydrolases"/>
    <property type="match status" value="1"/>
</dbReference>
<dbReference type="EMBL" id="ALAB01000011">
    <property type="protein sequence ID" value="EJI85874.1"/>
    <property type="molecule type" value="Genomic_DNA"/>
</dbReference>
<name>J2IGJ9_9ALTE</name>
<organism evidence="1 2">
    <name type="scientific">Alishewanella aestuarii B11</name>
    <dbReference type="NCBI Taxonomy" id="1197174"/>
    <lineage>
        <taxon>Bacteria</taxon>
        <taxon>Pseudomonadati</taxon>
        <taxon>Pseudomonadota</taxon>
        <taxon>Gammaproteobacteria</taxon>
        <taxon>Alteromonadales</taxon>
        <taxon>Alteromonadaceae</taxon>
        <taxon>Alishewanella</taxon>
    </lineage>
</organism>
<sequence>MSWANRASNVPVEYVLFPDEGHGVAVKANRIKAQEAYLSFL</sequence>
<comment type="caution">
    <text evidence="1">The sequence shown here is derived from an EMBL/GenBank/DDBJ whole genome shotgun (WGS) entry which is preliminary data.</text>
</comment>
<reference evidence="1 2" key="1">
    <citation type="journal article" date="2012" name="J. Bacteriol.">
        <title>Genome Sequence of Pectin-Degrading Alishewanella aestuarii Strain B11T, Isolated from Tidal Flat Sediment.</title>
        <authorList>
            <person name="Jung J."/>
            <person name="Choi S."/>
            <person name="Chun J."/>
            <person name="Park W."/>
        </authorList>
    </citation>
    <scope>NUCLEOTIDE SEQUENCE [LARGE SCALE GENOMIC DNA]</scope>
    <source>
        <strain evidence="1 2">B11</strain>
    </source>
</reference>
<gene>
    <name evidence="1" type="ORF">AEST_12760</name>
</gene>
<dbReference type="InterPro" id="IPR029058">
    <property type="entry name" value="AB_hydrolase_fold"/>
</dbReference>
<proteinExistence type="predicted"/>
<evidence type="ECO:0000313" key="1">
    <source>
        <dbReference type="EMBL" id="EJI85874.1"/>
    </source>
</evidence>
<dbReference type="Gene3D" id="3.40.50.1820">
    <property type="entry name" value="alpha/beta hydrolase"/>
    <property type="match status" value="1"/>
</dbReference>
<keyword evidence="2" id="KW-1185">Reference proteome</keyword>
<dbReference type="AlphaFoldDB" id="J2IGJ9"/>
<dbReference type="PATRIC" id="fig|1197174.4.peg.1247"/>
<dbReference type="Proteomes" id="UP000012043">
    <property type="component" value="Unassembled WGS sequence"/>
</dbReference>
<evidence type="ECO:0000313" key="2">
    <source>
        <dbReference type="Proteomes" id="UP000012043"/>
    </source>
</evidence>